<dbReference type="Gene3D" id="3.90.1680.10">
    <property type="entry name" value="SOS response associated peptidase-like"/>
    <property type="match status" value="1"/>
</dbReference>
<evidence type="ECO:0000256" key="3">
    <source>
        <dbReference type="ARBA" id="ARBA00022763"/>
    </source>
</evidence>
<evidence type="ECO:0000313" key="10">
    <source>
        <dbReference type="Proteomes" id="UP000481643"/>
    </source>
</evidence>
<evidence type="ECO:0000256" key="4">
    <source>
        <dbReference type="ARBA" id="ARBA00022801"/>
    </source>
</evidence>
<dbReference type="InterPro" id="IPR003738">
    <property type="entry name" value="SRAP"/>
</dbReference>
<reference evidence="9 10" key="1">
    <citation type="submission" date="2019-09" db="EMBL/GenBank/DDBJ databases">
        <title>Taxonomic organization of the family Brucellaceae based on a phylogenomic approach.</title>
        <authorList>
            <person name="Leclercq S."/>
            <person name="Cloeckaert A."/>
            <person name="Zygmunt M.S."/>
        </authorList>
    </citation>
    <scope>NUCLEOTIDE SEQUENCE [LARGE SCALE GENOMIC DNA]</scope>
    <source>
        <strain evidence="9 10">WS1830</strain>
    </source>
</reference>
<comment type="caution">
    <text evidence="9">The sequence shown here is derived from an EMBL/GenBank/DDBJ whole genome shotgun (WGS) entry which is preliminary data.</text>
</comment>
<keyword evidence="7" id="KW-0456">Lyase</keyword>
<evidence type="ECO:0000256" key="1">
    <source>
        <dbReference type="ARBA" id="ARBA00008136"/>
    </source>
</evidence>
<evidence type="ECO:0000256" key="5">
    <source>
        <dbReference type="ARBA" id="ARBA00023124"/>
    </source>
</evidence>
<organism evidence="9 10">
    <name type="scientific">Brucella tritici</name>
    <dbReference type="NCBI Taxonomy" id="94626"/>
    <lineage>
        <taxon>Bacteria</taxon>
        <taxon>Pseudomonadati</taxon>
        <taxon>Pseudomonadota</taxon>
        <taxon>Alphaproteobacteria</taxon>
        <taxon>Hyphomicrobiales</taxon>
        <taxon>Brucellaceae</taxon>
        <taxon>Brucella/Ochrobactrum group</taxon>
        <taxon>Brucella</taxon>
    </lineage>
</organism>
<evidence type="ECO:0000256" key="7">
    <source>
        <dbReference type="ARBA" id="ARBA00023239"/>
    </source>
</evidence>
<keyword evidence="5" id="KW-0190">Covalent protein-DNA linkage</keyword>
<dbReference type="GO" id="GO:0016829">
    <property type="term" value="F:lyase activity"/>
    <property type="evidence" value="ECO:0007669"/>
    <property type="project" value="UniProtKB-KW"/>
</dbReference>
<dbReference type="GO" id="GO:0106300">
    <property type="term" value="P:protein-DNA covalent cross-linking repair"/>
    <property type="evidence" value="ECO:0007669"/>
    <property type="project" value="InterPro"/>
</dbReference>
<dbReference type="InterPro" id="IPR036590">
    <property type="entry name" value="SRAP-like"/>
</dbReference>
<dbReference type="GO" id="GO:0008233">
    <property type="term" value="F:peptidase activity"/>
    <property type="evidence" value="ECO:0007669"/>
    <property type="project" value="UniProtKB-KW"/>
</dbReference>
<dbReference type="EC" id="3.4.-.-" evidence="8"/>
<sequence length="226" mass="25907">MCGRFTQTYTWAEIYAMYNLTATTPRNIQPRYNIAPTTQVGVITHDGEHLAYSEMRWWLVPSWWSKDLKSVPTTFNARSEDIASKPMFRTALKSTRCLIPATGFFEWSGPKEARLPWFISAKDGRPLTFAGLHDRWKDRETGEKVTSCTIITCNANPFMQKIHTRMAVILQESDWRAWLAEPRVDLLKPANDDNLQAWRVSTNVNSSRYQGEDTMQPIKTGGLLDG</sequence>
<evidence type="ECO:0000256" key="6">
    <source>
        <dbReference type="ARBA" id="ARBA00023125"/>
    </source>
</evidence>
<keyword evidence="6" id="KW-0238">DNA-binding</keyword>
<dbReference type="EMBL" id="WBVX01000002">
    <property type="protein sequence ID" value="KAB2689684.1"/>
    <property type="molecule type" value="Genomic_DNA"/>
</dbReference>
<dbReference type="PANTHER" id="PTHR13604">
    <property type="entry name" value="DC12-RELATED"/>
    <property type="match status" value="1"/>
</dbReference>
<evidence type="ECO:0000256" key="8">
    <source>
        <dbReference type="RuleBase" id="RU364100"/>
    </source>
</evidence>
<dbReference type="SUPFAM" id="SSF143081">
    <property type="entry name" value="BB1717-like"/>
    <property type="match status" value="1"/>
</dbReference>
<keyword evidence="4 8" id="KW-0378">Hydrolase</keyword>
<accession>A0A6L3YWC4</accession>
<evidence type="ECO:0000313" key="9">
    <source>
        <dbReference type="EMBL" id="KAB2689684.1"/>
    </source>
</evidence>
<protein>
    <recommendedName>
        <fullName evidence="8">Abasic site processing protein</fullName>
        <ecNumber evidence="8">3.4.-.-</ecNumber>
    </recommendedName>
</protein>
<keyword evidence="2 8" id="KW-0645">Protease</keyword>
<gene>
    <name evidence="9" type="ORF">F9L08_03225</name>
</gene>
<evidence type="ECO:0000256" key="2">
    <source>
        <dbReference type="ARBA" id="ARBA00022670"/>
    </source>
</evidence>
<keyword evidence="3" id="KW-0227">DNA damage</keyword>
<dbReference type="AlphaFoldDB" id="A0A6L3YWC4"/>
<dbReference type="GO" id="GO:0003697">
    <property type="term" value="F:single-stranded DNA binding"/>
    <property type="evidence" value="ECO:0007669"/>
    <property type="project" value="InterPro"/>
</dbReference>
<dbReference type="GO" id="GO:0006508">
    <property type="term" value="P:proteolysis"/>
    <property type="evidence" value="ECO:0007669"/>
    <property type="project" value="UniProtKB-KW"/>
</dbReference>
<dbReference type="Pfam" id="PF02586">
    <property type="entry name" value="SRAP"/>
    <property type="match status" value="1"/>
</dbReference>
<proteinExistence type="inferred from homology"/>
<dbReference type="Proteomes" id="UP000481643">
    <property type="component" value="Unassembled WGS sequence"/>
</dbReference>
<name>A0A6L3YWC4_9HYPH</name>
<dbReference type="RefSeq" id="WP_151651063.1">
    <property type="nucleotide sequence ID" value="NZ_WBVX01000002.1"/>
</dbReference>
<comment type="similarity">
    <text evidence="1 8">Belongs to the SOS response-associated peptidase family.</text>
</comment>
<dbReference type="PANTHER" id="PTHR13604:SF0">
    <property type="entry name" value="ABASIC SITE PROCESSING PROTEIN HMCES"/>
    <property type="match status" value="1"/>
</dbReference>